<keyword evidence="1" id="KW-0812">Transmembrane</keyword>
<protein>
    <recommendedName>
        <fullName evidence="4">Photosystem I P700 chlorophyll a apoprotein A1</fullName>
    </recommendedName>
</protein>
<dbReference type="Gene3D" id="1.20.1130.10">
    <property type="entry name" value="Photosystem I PsaA/PsaB"/>
    <property type="match status" value="2"/>
</dbReference>
<dbReference type="EMBL" id="CM018207">
    <property type="protein sequence ID" value="KAB2078002.1"/>
    <property type="molecule type" value="Genomic_DNA"/>
</dbReference>
<dbReference type="PRINTS" id="PR00257">
    <property type="entry name" value="PHOTSYSPSAAB"/>
</dbReference>
<feature type="transmembrane region" description="Helical" evidence="1">
    <location>
        <begin position="154"/>
        <end position="178"/>
    </location>
</feature>
<reference evidence="3" key="1">
    <citation type="journal article" date="2020" name="Nat. Genet.">
        <title>Genomic diversifications of five Gossypium allopolyploid species and their impact on cotton improvement.</title>
        <authorList>
            <person name="Chen Z.J."/>
            <person name="Sreedasyam A."/>
            <person name="Ando A."/>
            <person name="Song Q."/>
            <person name="De Santiago L.M."/>
            <person name="Hulse-Kemp A.M."/>
            <person name="Ding M."/>
            <person name="Ye W."/>
            <person name="Kirkbride R.C."/>
            <person name="Jenkins J."/>
            <person name="Plott C."/>
            <person name="Lovell J."/>
            <person name="Lin Y.M."/>
            <person name="Vaughn R."/>
            <person name="Liu B."/>
            <person name="Simpson S."/>
            <person name="Scheffler B.E."/>
            <person name="Wen L."/>
            <person name="Saski C.A."/>
            <person name="Grover C.E."/>
            <person name="Hu G."/>
            <person name="Conover J.L."/>
            <person name="Carlson J.W."/>
            <person name="Shu S."/>
            <person name="Boston L.B."/>
            <person name="Williams M."/>
            <person name="Peterson D.G."/>
            <person name="McGee K."/>
            <person name="Jones D.C."/>
            <person name="Wendel J.F."/>
            <person name="Stelly D.M."/>
            <person name="Grimwood J."/>
            <person name="Schmutz J."/>
        </authorList>
    </citation>
    <scope>NUCLEOTIDE SEQUENCE [LARGE SCALE GENOMIC DNA]</scope>
    <source>
        <strain evidence="3">cv. 3-79</strain>
    </source>
</reference>
<proteinExistence type="predicted"/>
<keyword evidence="1" id="KW-0472">Membrane</keyword>
<name>A0A5J5VDV3_GOSBA</name>
<dbReference type="InterPro" id="IPR036408">
    <property type="entry name" value="PSI_PsaA/B_sf"/>
</dbReference>
<evidence type="ECO:0000256" key="1">
    <source>
        <dbReference type="SAM" id="Phobius"/>
    </source>
</evidence>
<dbReference type="Proteomes" id="UP000327439">
    <property type="component" value="Chromosome A06"/>
</dbReference>
<dbReference type="Pfam" id="PF00223">
    <property type="entry name" value="PsaA_PsaB"/>
    <property type="match status" value="2"/>
</dbReference>
<gene>
    <name evidence="2" type="ORF">ES319_A06G130700v1</name>
</gene>
<dbReference type="PANTHER" id="PTHR30128:SF19">
    <property type="entry name" value="PHOTOSYSTEM I P700 CHLOROPHYLL A APOPROTEIN A1-RELATED"/>
    <property type="match status" value="1"/>
</dbReference>
<evidence type="ECO:0000313" key="3">
    <source>
        <dbReference type="Proteomes" id="UP000327439"/>
    </source>
</evidence>
<dbReference type="GO" id="GO:0009535">
    <property type="term" value="C:chloroplast thylakoid membrane"/>
    <property type="evidence" value="ECO:0007669"/>
    <property type="project" value="TreeGrafter"/>
</dbReference>
<dbReference type="GO" id="GO:0015979">
    <property type="term" value="P:photosynthesis"/>
    <property type="evidence" value="ECO:0007669"/>
    <property type="project" value="InterPro"/>
</dbReference>
<feature type="transmembrane region" description="Helical" evidence="1">
    <location>
        <begin position="343"/>
        <end position="364"/>
    </location>
</feature>
<evidence type="ECO:0000313" key="2">
    <source>
        <dbReference type="EMBL" id="KAB2078002.1"/>
    </source>
</evidence>
<evidence type="ECO:0008006" key="4">
    <source>
        <dbReference type="Google" id="ProtNLM"/>
    </source>
</evidence>
<accession>A0A5J5VDV3</accession>
<organism evidence="2 3">
    <name type="scientific">Gossypium barbadense</name>
    <name type="common">Sea Island cotton</name>
    <name type="synonym">Hibiscus barbadensis</name>
    <dbReference type="NCBI Taxonomy" id="3634"/>
    <lineage>
        <taxon>Eukaryota</taxon>
        <taxon>Viridiplantae</taxon>
        <taxon>Streptophyta</taxon>
        <taxon>Embryophyta</taxon>
        <taxon>Tracheophyta</taxon>
        <taxon>Spermatophyta</taxon>
        <taxon>Magnoliopsida</taxon>
        <taxon>eudicotyledons</taxon>
        <taxon>Gunneridae</taxon>
        <taxon>Pentapetalae</taxon>
        <taxon>rosids</taxon>
        <taxon>malvids</taxon>
        <taxon>Malvales</taxon>
        <taxon>Malvaceae</taxon>
        <taxon>Malvoideae</taxon>
        <taxon>Gossypium</taxon>
    </lineage>
</organism>
<keyword evidence="3" id="KW-1185">Reference proteome</keyword>
<dbReference type="PANTHER" id="PTHR30128">
    <property type="entry name" value="OUTER MEMBRANE PROTEIN, OMPA-RELATED"/>
    <property type="match status" value="1"/>
</dbReference>
<keyword evidence="1" id="KW-1133">Transmembrane helix</keyword>
<sequence length="392" mass="43898">MIIHSPEPEVKILVDRDPVKTSFEEWARPGHLSRTIAKGPDTTSWIWNLHADAHDFDSHTSDLEEISCKIFSAHFGQLSIIFLWLSGMYFHGARFSNYEAWLSDPTHIGPIAQVVWPIVGQEILNGDVGGGFRGIQITSGFFQIWRASGITSELQLYCTAIGALVFAALMLFAGWFHYHKAAPKLAWFQDVESMLNHHLAGLLGLGFAEGATPFFTLNWSKYAEFLTFRGGLDPVTGGLWLTDIAHHHLAIAILFLIAGHMYKTNWGIGHSLKDILEAHKGPFTGQGHKGLYEILTTSWHAQLSLNLAMLGSLTIVLAHHMYSMPPYPYLATDYGTQLSLFTHHMWIGGFLIVGAVAHAAIFMVRDYDPTTRYNDLLDRVLRHRDAIISHLN</sequence>
<dbReference type="AlphaFoldDB" id="A0A5J5VDV3"/>
<dbReference type="OrthoDB" id="349at2759"/>
<dbReference type="SUPFAM" id="SSF81558">
    <property type="entry name" value="Photosystem I subunits PsaA/PsaB"/>
    <property type="match status" value="1"/>
</dbReference>
<feature type="transmembrane region" description="Helical" evidence="1">
    <location>
        <begin position="199"/>
        <end position="219"/>
    </location>
</feature>
<dbReference type="InterPro" id="IPR001280">
    <property type="entry name" value="PSI_PsaA/B"/>
</dbReference>
<feature type="transmembrane region" description="Helical" evidence="1">
    <location>
        <begin position="303"/>
        <end position="323"/>
    </location>
</feature>